<keyword evidence="3 5" id="KW-0863">Zinc-finger</keyword>
<evidence type="ECO:0000256" key="1">
    <source>
        <dbReference type="ARBA" id="ARBA00022723"/>
    </source>
</evidence>
<dbReference type="PROSITE" id="PS50157">
    <property type="entry name" value="ZINC_FINGER_C2H2_2"/>
    <property type="match status" value="2"/>
</dbReference>
<dbReference type="FunFam" id="3.30.160.60:FF:000624">
    <property type="entry name" value="zinc finger protein 697"/>
    <property type="match status" value="1"/>
</dbReference>
<reference evidence="7" key="1">
    <citation type="submission" date="2021-05" db="EMBL/GenBank/DDBJ databases">
        <authorList>
            <person name="Alioto T."/>
            <person name="Alioto T."/>
            <person name="Gomez Garrido J."/>
        </authorList>
    </citation>
    <scope>NUCLEOTIDE SEQUENCE</scope>
</reference>
<feature type="domain" description="C2H2-type" evidence="6">
    <location>
        <begin position="90"/>
        <end position="113"/>
    </location>
</feature>
<evidence type="ECO:0000313" key="7">
    <source>
        <dbReference type="EMBL" id="CAG6726786.1"/>
    </source>
</evidence>
<sequence length="117" mass="13979">MYKLLIYKFLITDQSLLNLSPTDDSYVVCQFCKQRIEKVMDLILLHCKTCTQVMRPTVSHKFMCYSCEYYTFDRQSMKTHVRRHTGEKPFKCPYCNHNTSRNYSLKIHVKVMHGLDL</sequence>
<keyword evidence="4" id="KW-0862">Zinc</keyword>
<dbReference type="AlphaFoldDB" id="A0A8D8YDP8"/>
<protein>
    <submittedName>
        <fullName evidence="7">Zinc finger protein 516</fullName>
    </submittedName>
</protein>
<keyword evidence="1" id="KW-0479">Metal-binding</keyword>
<name>A0A8D8YDP8_9HEMI</name>
<accession>A0A8D8YDP8</accession>
<evidence type="ECO:0000256" key="4">
    <source>
        <dbReference type="ARBA" id="ARBA00022833"/>
    </source>
</evidence>
<dbReference type="SMART" id="SM00355">
    <property type="entry name" value="ZnF_C2H2"/>
    <property type="match status" value="2"/>
</dbReference>
<dbReference type="GO" id="GO:0008270">
    <property type="term" value="F:zinc ion binding"/>
    <property type="evidence" value="ECO:0007669"/>
    <property type="project" value="UniProtKB-KW"/>
</dbReference>
<evidence type="ECO:0000256" key="5">
    <source>
        <dbReference type="PROSITE-ProRule" id="PRU00042"/>
    </source>
</evidence>
<dbReference type="InterPro" id="IPR036236">
    <property type="entry name" value="Znf_C2H2_sf"/>
</dbReference>
<organism evidence="7">
    <name type="scientific">Cacopsylla melanoneura</name>
    <dbReference type="NCBI Taxonomy" id="428564"/>
    <lineage>
        <taxon>Eukaryota</taxon>
        <taxon>Metazoa</taxon>
        <taxon>Ecdysozoa</taxon>
        <taxon>Arthropoda</taxon>
        <taxon>Hexapoda</taxon>
        <taxon>Insecta</taxon>
        <taxon>Pterygota</taxon>
        <taxon>Neoptera</taxon>
        <taxon>Paraneoptera</taxon>
        <taxon>Hemiptera</taxon>
        <taxon>Sternorrhyncha</taxon>
        <taxon>Psylloidea</taxon>
        <taxon>Psyllidae</taxon>
        <taxon>Psyllinae</taxon>
        <taxon>Cacopsylla</taxon>
    </lineage>
</organism>
<dbReference type="SUPFAM" id="SSF57667">
    <property type="entry name" value="beta-beta-alpha zinc fingers"/>
    <property type="match status" value="1"/>
</dbReference>
<dbReference type="InterPro" id="IPR013087">
    <property type="entry name" value="Znf_C2H2_type"/>
</dbReference>
<evidence type="ECO:0000256" key="3">
    <source>
        <dbReference type="ARBA" id="ARBA00022771"/>
    </source>
</evidence>
<feature type="domain" description="C2H2-type" evidence="6">
    <location>
        <begin position="62"/>
        <end position="89"/>
    </location>
</feature>
<dbReference type="Gene3D" id="3.30.160.60">
    <property type="entry name" value="Classic Zinc Finger"/>
    <property type="match status" value="2"/>
</dbReference>
<dbReference type="EMBL" id="HBUF01372329">
    <property type="protein sequence ID" value="CAG6726788.1"/>
    <property type="molecule type" value="Transcribed_RNA"/>
</dbReference>
<evidence type="ECO:0000256" key="2">
    <source>
        <dbReference type="ARBA" id="ARBA00022737"/>
    </source>
</evidence>
<proteinExistence type="predicted"/>
<keyword evidence="2" id="KW-0677">Repeat</keyword>
<dbReference type="EMBL" id="HBUF01372327">
    <property type="protein sequence ID" value="CAG6726786.1"/>
    <property type="molecule type" value="Transcribed_RNA"/>
</dbReference>
<evidence type="ECO:0000259" key="6">
    <source>
        <dbReference type="PROSITE" id="PS50157"/>
    </source>
</evidence>